<reference evidence="2 3" key="1">
    <citation type="journal article" date="2013" name="BMC Genomics">
        <title>Comparative genomics of Campylobacter concisus isolates reveals genetic diversity and provides insights into disease association.</title>
        <authorList>
            <person name="Deshpande N.P."/>
            <person name="Kaakoush N.O."/>
            <person name="Wilkins M.R."/>
            <person name="Mitchell H.M."/>
        </authorList>
    </citation>
    <scope>NUCLEOTIDE SEQUENCE [LARGE SCALE GENOMIC DNA]</scope>
    <source>
        <strain evidence="2 3">UNSWCS</strain>
    </source>
</reference>
<keyword evidence="1" id="KW-0472">Membrane</keyword>
<feature type="transmembrane region" description="Helical" evidence="1">
    <location>
        <begin position="128"/>
        <end position="150"/>
    </location>
</feature>
<evidence type="ECO:0000256" key="1">
    <source>
        <dbReference type="SAM" id="Phobius"/>
    </source>
</evidence>
<evidence type="ECO:0000313" key="3">
    <source>
        <dbReference type="Proteomes" id="UP000016620"/>
    </source>
</evidence>
<comment type="caution">
    <text evidence="2">The sequence shown here is derived from an EMBL/GenBank/DDBJ whole genome shotgun (WGS) entry which is preliminary data.</text>
</comment>
<protein>
    <submittedName>
        <fullName evidence="2">Uncharacterized protein</fullName>
    </submittedName>
</protein>
<name>U2GQI7_9BACT</name>
<feature type="transmembrane region" description="Helical" evidence="1">
    <location>
        <begin position="6"/>
        <end position="24"/>
    </location>
</feature>
<evidence type="ECO:0000313" key="2">
    <source>
        <dbReference type="EMBL" id="ERJ30344.1"/>
    </source>
</evidence>
<sequence>MTSSLIVALVLCVGITLLLVRYHQTTTKLSLEKRWELVNLIKEVEADEDYSEDFKQLLYAMFTDSVDKNLFPSALWFTIKILLTDKKGFYEKRDAVVVRIKKSQKELETYKKGFSIALKINMLAAPHWYILFAIAAILFTIIMLIVGAIFEKTTNIFKKAGKALNDTTLAMPTLLTQR</sequence>
<organism evidence="2 3">
    <name type="scientific">Campylobacter concisus UNSWCS</name>
    <dbReference type="NCBI Taxonomy" id="1242968"/>
    <lineage>
        <taxon>Bacteria</taxon>
        <taxon>Pseudomonadati</taxon>
        <taxon>Campylobacterota</taxon>
        <taxon>Epsilonproteobacteria</taxon>
        <taxon>Campylobacterales</taxon>
        <taxon>Campylobacteraceae</taxon>
        <taxon>Campylobacter</taxon>
    </lineage>
</organism>
<dbReference type="RefSeq" id="WP_021087171.1">
    <property type="nucleotide sequence ID" value="NZ_ANNG01000007.1"/>
</dbReference>
<dbReference type="AlphaFoldDB" id="U2GQI7"/>
<dbReference type="Proteomes" id="UP000016620">
    <property type="component" value="Unassembled WGS sequence"/>
</dbReference>
<proteinExistence type="predicted"/>
<dbReference type="EMBL" id="ANNG01000007">
    <property type="protein sequence ID" value="ERJ30344.1"/>
    <property type="molecule type" value="Genomic_DNA"/>
</dbReference>
<keyword evidence="1" id="KW-0812">Transmembrane</keyword>
<dbReference type="PATRIC" id="fig|1242968.3.peg.482"/>
<gene>
    <name evidence="2" type="ORF">UNSWCS_1934</name>
</gene>
<keyword evidence="1" id="KW-1133">Transmembrane helix</keyword>
<accession>U2GQI7</accession>